<evidence type="ECO:0000256" key="5">
    <source>
        <dbReference type="ARBA" id="ARBA00023001"/>
    </source>
</evidence>
<evidence type="ECO:0000313" key="10">
    <source>
        <dbReference type="EMBL" id="MCP8999308.1"/>
    </source>
</evidence>
<dbReference type="Gene3D" id="3.20.20.80">
    <property type="entry name" value="Glycosidases"/>
    <property type="match status" value="1"/>
</dbReference>
<dbReference type="GO" id="GO:0008422">
    <property type="term" value="F:beta-glucosidase activity"/>
    <property type="evidence" value="ECO:0007669"/>
    <property type="project" value="UniProtKB-EC"/>
</dbReference>
<comment type="caution">
    <text evidence="10">The sequence shown here is derived from an EMBL/GenBank/DDBJ whole genome shotgun (WGS) entry which is preliminary data.</text>
</comment>
<comment type="similarity">
    <text evidence="2 9">Belongs to the glycosyl hydrolase 1 family.</text>
</comment>
<dbReference type="InterPro" id="IPR017736">
    <property type="entry name" value="Glyco_hydro_1_beta-glucosidase"/>
</dbReference>
<accession>A0ABT1LNL3</accession>
<organism evidence="10 11">
    <name type="scientific">Pseudarthrobacter humi</name>
    <dbReference type="NCBI Taxonomy" id="2952523"/>
    <lineage>
        <taxon>Bacteria</taxon>
        <taxon>Bacillati</taxon>
        <taxon>Actinomycetota</taxon>
        <taxon>Actinomycetes</taxon>
        <taxon>Micrococcales</taxon>
        <taxon>Micrococcaceae</taxon>
        <taxon>Pseudarthrobacter</taxon>
    </lineage>
</organism>
<evidence type="ECO:0000256" key="4">
    <source>
        <dbReference type="ARBA" id="ARBA00022801"/>
    </source>
</evidence>
<comment type="catalytic activity">
    <reaction evidence="1 9">
        <text>Hydrolysis of terminal, non-reducing beta-D-glucosyl residues with release of beta-D-glucose.</text>
        <dbReference type="EC" id="3.2.1.21"/>
    </reaction>
</comment>
<keyword evidence="4 9" id="KW-0378">Hydrolase</keyword>
<evidence type="ECO:0000256" key="1">
    <source>
        <dbReference type="ARBA" id="ARBA00000448"/>
    </source>
</evidence>
<evidence type="ECO:0000256" key="8">
    <source>
        <dbReference type="ARBA" id="ARBA00023326"/>
    </source>
</evidence>
<dbReference type="InterPro" id="IPR001360">
    <property type="entry name" value="Glyco_hydro_1"/>
</dbReference>
<dbReference type="InterPro" id="IPR017853">
    <property type="entry name" value="GH"/>
</dbReference>
<dbReference type="SUPFAM" id="SSF51445">
    <property type="entry name" value="(Trans)glycosidases"/>
    <property type="match status" value="1"/>
</dbReference>
<sequence length="479" mass="51791">MTEPAASPRPQLSSDATFPAGFAWGVATAAYQIEGAVNEGGRGPSIWDTFSHQPGTTINDDNGDIACDHYHRWESDLDLMAELGIPSYRLSLSWSRLQPTGTGPLNPEGVHFYRDLLAGCIARGITPYVTLYHWDLPQALQDDGGWPARQTAYRFGDYAGLVADALGDLAEHWITINEPMCAAFLGHSWGMQAPGFKDDRLAVAAAHHLLLAHGLALAAFRTRRPGTKLGITNIIGNLNPASGSQADLDATEYWDAVSNRIFLDPVYRGRYADATVAAYGKYGLTATGEGAGAGDLVQPGDLDIISAPGDFAGVNHYTNMLVSAGPGTDGTPSWTHVQPAPSSFGWSNTPEALKAVLTRVAAEYTQLPLYVTENGVTFHDYVDPNGEVRDPRRIDYLRGYISAVGEAITDGVDVRGYFAWSFMDNFEWAEGYDKRFGLVYVDYGTQTRIPKQSAYWYRDTIAAHSPAAKTAPVTAGATA</sequence>
<evidence type="ECO:0000256" key="3">
    <source>
        <dbReference type="ARBA" id="ARBA00012744"/>
    </source>
</evidence>
<reference evidence="10 11" key="1">
    <citation type="submission" date="2022-06" db="EMBL/GenBank/DDBJ databases">
        <title>Pseudarthrobacter sp. strain RMG13 Genome sequencing and assembly.</title>
        <authorList>
            <person name="Kim I."/>
        </authorList>
    </citation>
    <scope>NUCLEOTIDE SEQUENCE [LARGE SCALE GENOMIC DNA]</scope>
    <source>
        <strain evidence="10 11">RMG13</strain>
    </source>
</reference>
<dbReference type="InterPro" id="IPR033132">
    <property type="entry name" value="GH_1_N_CS"/>
</dbReference>
<dbReference type="PANTHER" id="PTHR10353">
    <property type="entry name" value="GLYCOSYL HYDROLASE"/>
    <property type="match status" value="1"/>
</dbReference>
<evidence type="ECO:0000256" key="7">
    <source>
        <dbReference type="ARBA" id="ARBA00023295"/>
    </source>
</evidence>
<proteinExistence type="inferred from homology"/>
<dbReference type="PRINTS" id="PR00131">
    <property type="entry name" value="GLHYDRLASE1"/>
</dbReference>
<keyword evidence="11" id="KW-1185">Reference proteome</keyword>
<keyword evidence="5" id="KW-0136">Cellulose degradation</keyword>
<dbReference type="EC" id="3.2.1.21" evidence="3 9"/>
<keyword evidence="6" id="KW-0119">Carbohydrate metabolism</keyword>
<evidence type="ECO:0000256" key="2">
    <source>
        <dbReference type="ARBA" id="ARBA00010838"/>
    </source>
</evidence>
<dbReference type="RefSeq" id="WP_254748489.1">
    <property type="nucleotide sequence ID" value="NZ_JANCLV010000003.1"/>
</dbReference>
<dbReference type="Proteomes" id="UP001524318">
    <property type="component" value="Unassembled WGS sequence"/>
</dbReference>
<evidence type="ECO:0000313" key="11">
    <source>
        <dbReference type="Proteomes" id="UP001524318"/>
    </source>
</evidence>
<dbReference type="Pfam" id="PF00232">
    <property type="entry name" value="Glyco_hydro_1"/>
    <property type="match status" value="1"/>
</dbReference>
<keyword evidence="8" id="KW-0624">Polysaccharide degradation</keyword>
<gene>
    <name evidence="10" type="ORF">NFC73_06085</name>
</gene>
<protein>
    <recommendedName>
        <fullName evidence="3 9">Beta-glucosidase</fullName>
        <ecNumber evidence="3 9">3.2.1.21</ecNumber>
    </recommendedName>
</protein>
<dbReference type="NCBIfam" id="TIGR03356">
    <property type="entry name" value="BGL"/>
    <property type="match status" value="1"/>
</dbReference>
<name>A0ABT1LNL3_9MICC</name>
<dbReference type="EMBL" id="JANCLV010000003">
    <property type="protein sequence ID" value="MCP8999308.1"/>
    <property type="molecule type" value="Genomic_DNA"/>
</dbReference>
<dbReference type="PROSITE" id="PS00653">
    <property type="entry name" value="GLYCOSYL_HYDROL_F1_2"/>
    <property type="match status" value="1"/>
</dbReference>
<dbReference type="PANTHER" id="PTHR10353:SF36">
    <property type="entry name" value="LP05116P"/>
    <property type="match status" value="1"/>
</dbReference>
<evidence type="ECO:0000256" key="6">
    <source>
        <dbReference type="ARBA" id="ARBA00023277"/>
    </source>
</evidence>
<keyword evidence="7 9" id="KW-0326">Glycosidase</keyword>
<evidence type="ECO:0000256" key="9">
    <source>
        <dbReference type="RuleBase" id="RU361175"/>
    </source>
</evidence>